<dbReference type="AlphaFoldDB" id="A0A1J6KN92"/>
<proteinExistence type="predicted"/>
<organism evidence="2 3">
    <name type="scientific">Nicotiana attenuata</name>
    <name type="common">Coyote tobacco</name>
    <dbReference type="NCBI Taxonomy" id="49451"/>
    <lineage>
        <taxon>Eukaryota</taxon>
        <taxon>Viridiplantae</taxon>
        <taxon>Streptophyta</taxon>
        <taxon>Embryophyta</taxon>
        <taxon>Tracheophyta</taxon>
        <taxon>Spermatophyta</taxon>
        <taxon>Magnoliopsida</taxon>
        <taxon>eudicotyledons</taxon>
        <taxon>Gunneridae</taxon>
        <taxon>Pentapetalae</taxon>
        <taxon>asterids</taxon>
        <taxon>lamiids</taxon>
        <taxon>Solanales</taxon>
        <taxon>Solanaceae</taxon>
        <taxon>Nicotianoideae</taxon>
        <taxon>Nicotianeae</taxon>
        <taxon>Nicotiana</taxon>
    </lineage>
</organism>
<dbReference type="OMA" id="AKASSCN"/>
<evidence type="ECO:0000313" key="3">
    <source>
        <dbReference type="Proteomes" id="UP000187609"/>
    </source>
</evidence>
<evidence type="ECO:0000256" key="1">
    <source>
        <dbReference type="SAM" id="MobiDB-lite"/>
    </source>
</evidence>
<reference evidence="2" key="1">
    <citation type="submission" date="2016-11" db="EMBL/GenBank/DDBJ databases">
        <title>The genome of Nicotiana attenuata.</title>
        <authorList>
            <person name="Xu S."/>
            <person name="Brockmoeller T."/>
            <person name="Gaquerel E."/>
            <person name="Navarro A."/>
            <person name="Kuhl H."/>
            <person name="Gase K."/>
            <person name="Ling Z."/>
            <person name="Zhou W."/>
            <person name="Kreitzer C."/>
            <person name="Stanke M."/>
            <person name="Tang H."/>
            <person name="Lyons E."/>
            <person name="Pandey P."/>
            <person name="Pandey S.P."/>
            <person name="Timmermann B."/>
            <person name="Baldwin I.T."/>
        </authorList>
    </citation>
    <scope>NUCLEOTIDE SEQUENCE [LARGE SCALE GENOMIC DNA]</scope>
    <source>
        <strain evidence="2">UT</strain>
    </source>
</reference>
<comment type="caution">
    <text evidence="2">The sequence shown here is derived from an EMBL/GenBank/DDBJ whole genome shotgun (WGS) entry which is preliminary data.</text>
</comment>
<evidence type="ECO:0000313" key="2">
    <source>
        <dbReference type="EMBL" id="OIT26344.1"/>
    </source>
</evidence>
<feature type="region of interest" description="Disordered" evidence="1">
    <location>
        <begin position="25"/>
        <end position="56"/>
    </location>
</feature>
<dbReference type="SMR" id="A0A1J6KN92"/>
<dbReference type="Proteomes" id="UP000187609">
    <property type="component" value="Unassembled WGS sequence"/>
</dbReference>
<dbReference type="Gramene" id="OIT26344">
    <property type="protein sequence ID" value="OIT26344"/>
    <property type="gene ID" value="A4A49_26889"/>
</dbReference>
<name>A0A1J6KN92_NICAT</name>
<protein>
    <submittedName>
        <fullName evidence="2">Uncharacterized protein</fullName>
    </submittedName>
</protein>
<sequence length="94" mass="10352">MGRATKAKRAGARKLKWYAELKQKLASLRDSSSSSSKGKGKGKAKAKASSCNASERTSKEMEEIEVWVMGQKKIAVESELEIDALLEISRKHGR</sequence>
<gene>
    <name evidence="2" type="ORF">A4A49_26889</name>
</gene>
<dbReference type="EMBL" id="MJEQ01002861">
    <property type="protein sequence ID" value="OIT26344.1"/>
    <property type="molecule type" value="Genomic_DNA"/>
</dbReference>
<keyword evidence="3" id="KW-1185">Reference proteome</keyword>
<accession>A0A1J6KN92</accession>